<dbReference type="EMBL" id="HE573026">
    <property type="protein sequence ID" value="CCC51126.1"/>
    <property type="molecule type" value="Genomic_DNA"/>
</dbReference>
<dbReference type="AlphaFoldDB" id="G0U5H5"/>
<reference evidence="1" key="1">
    <citation type="journal article" date="2012" name="Proc. Natl. Acad. Sci. U.S.A.">
        <title>Antigenic diversity is generated by distinct evolutionary mechanisms in African trypanosome species.</title>
        <authorList>
            <person name="Jackson A.P."/>
            <person name="Berry A."/>
            <person name="Aslett M."/>
            <person name="Allison H.C."/>
            <person name="Burton P."/>
            <person name="Vavrova-Anderson J."/>
            <person name="Brown R."/>
            <person name="Browne H."/>
            <person name="Corton N."/>
            <person name="Hauser H."/>
            <person name="Gamble J."/>
            <person name="Gilderthorp R."/>
            <person name="Marcello L."/>
            <person name="McQuillan J."/>
            <person name="Otto T.D."/>
            <person name="Quail M.A."/>
            <person name="Sanders M.J."/>
            <person name="van Tonder A."/>
            <person name="Ginger M.L."/>
            <person name="Field M.C."/>
            <person name="Barry J.D."/>
            <person name="Hertz-Fowler C."/>
            <person name="Berriman M."/>
        </authorList>
    </citation>
    <scope>NUCLEOTIDE SEQUENCE</scope>
    <source>
        <strain evidence="1">Y486</strain>
    </source>
</reference>
<protein>
    <submittedName>
        <fullName evidence="1">Uncharacterized protein</fullName>
    </submittedName>
</protein>
<name>G0U5H5_TRYVY</name>
<proteinExistence type="predicted"/>
<evidence type="ECO:0000313" key="1">
    <source>
        <dbReference type="EMBL" id="CCC51126.1"/>
    </source>
</evidence>
<accession>G0U5H5</accession>
<dbReference type="InterPro" id="IPR008942">
    <property type="entry name" value="ENTH_VHS"/>
</dbReference>
<sequence length="382" mass="41768">MDTLQEKLDALDRQSKEQIAAVIASLEDAFEHGVQANRIAVAIGGKMTTGNVGGSFPVICLLDAMVAQGDRPCVAKVLQEFWAVSVPLFTNYAKADACLREKVMRALKRWCSKKAIAHSLCESLVGAVSGEQPTVEGGARVVGSGRGCSASGGTHLKDNFTRSEVSSFCAILRNCTKMIERLPPHRASMYQEVACKEMTGTAPSRRSLLFLQGFHAELSRELNLYNASAVKSEAQASAGADSGTSARAALSSLLAKISEDQAHDFTASIVIKDHGFHVARYTSPFQSDVCQRLSLAQRTGFGEWHRRPKSEYHYPKKESNPRRVFRAPAGSGPQARVWFPSEQQWITAGDMVSLSLLRTRGECQPRETSSLYDVARKRDREA</sequence>
<dbReference type="VEuPathDB" id="TriTrypDB:TvY486_1001790"/>
<dbReference type="Gene3D" id="1.25.40.90">
    <property type="match status" value="1"/>
</dbReference>
<organism evidence="1">
    <name type="scientific">Trypanosoma vivax (strain Y486)</name>
    <dbReference type="NCBI Taxonomy" id="1055687"/>
    <lineage>
        <taxon>Eukaryota</taxon>
        <taxon>Discoba</taxon>
        <taxon>Euglenozoa</taxon>
        <taxon>Kinetoplastea</taxon>
        <taxon>Metakinetoplastina</taxon>
        <taxon>Trypanosomatida</taxon>
        <taxon>Trypanosomatidae</taxon>
        <taxon>Trypanosoma</taxon>
        <taxon>Duttonella</taxon>
    </lineage>
</organism>
<gene>
    <name evidence="1" type="ORF">TVY486_1001790</name>
</gene>